<proteinExistence type="predicted"/>
<protein>
    <submittedName>
        <fullName evidence="1">Uncharacterized protein</fullName>
    </submittedName>
</protein>
<comment type="caution">
    <text evidence="1">The sequence shown here is derived from an EMBL/GenBank/DDBJ whole genome shotgun (WGS) entry which is preliminary data.</text>
</comment>
<reference evidence="1" key="1">
    <citation type="journal article" date="2021" name="Nat. Commun.">
        <title>Genetic determinants of endophytism in the Arabidopsis root mycobiome.</title>
        <authorList>
            <person name="Mesny F."/>
            <person name="Miyauchi S."/>
            <person name="Thiergart T."/>
            <person name="Pickel B."/>
            <person name="Atanasova L."/>
            <person name="Karlsson M."/>
            <person name="Huettel B."/>
            <person name="Barry K.W."/>
            <person name="Haridas S."/>
            <person name="Chen C."/>
            <person name="Bauer D."/>
            <person name="Andreopoulos W."/>
            <person name="Pangilinan J."/>
            <person name="LaButti K."/>
            <person name="Riley R."/>
            <person name="Lipzen A."/>
            <person name="Clum A."/>
            <person name="Drula E."/>
            <person name="Henrissat B."/>
            <person name="Kohler A."/>
            <person name="Grigoriev I.V."/>
            <person name="Martin F.M."/>
            <person name="Hacquard S."/>
        </authorList>
    </citation>
    <scope>NUCLEOTIDE SEQUENCE</scope>
    <source>
        <strain evidence="1">MPI-SDFR-AT-0068</strain>
    </source>
</reference>
<evidence type="ECO:0000313" key="2">
    <source>
        <dbReference type="Proteomes" id="UP000813427"/>
    </source>
</evidence>
<keyword evidence="2" id="KW-1185">Reference proteome</keyword>
<accession>A0A8K0RVM5</accession>
<dbReference type="AlphaFoldDB" id="A0A8K0RVM5"/>
<gene>
    <name evidence="1" type="ORF">BKA59DRAFT_527337</name>
</gene>
<dbReference type="EMBL" id="JAGPXF010000004">
    <property type="protein sequence ID" value="KAH7245576.1"/>
    <property type="molecule type" value="Genomic_DNA"/>
</dbReference>
<sequence length="409" mass="46780">MAPTWNPTNPDELQIREAFAALSRVTDKFVLPSATPGQSNRFILRSKSLYDVQAYVLSGKDIPATYQMFEARLSRTAFRKLSDFDPEVQHLTQELIVGTGVTCSAYHENHLFELVMAGQVAMQFSDTTLELLVNQEDINLRHHISILTDEKYTASDRIDEAYREAKEAAQMVLSMLNEDARDKYRRTENITQSLIMFANDTRQSQSQFEYLNRQFKTGPVVNQASDKRTPYLEYLNRDLAESLTTFSNMVKSEVERVDLEKNTATAIGSYRFVGLGMVAISLESANSGALRGVHDNLQSQVSRYRQEAQEETDLILFVSQVLAQRSGIDKKLVDTISAMMEFSLLFRNQSECYEKISRFVNWMQPSQDLEALKSRKMFIQYQIDTCANKLRELKVVAQEFTKSFGEQGF</sequence>
<dbReference type="Proteomes" id="UP000813427">
    <property type="component" value="Unassembled WGS sequence"/>
</dbReference>
<dbReference type="OrthoDB" id="5066239at2759"/>
<evidence type="ECO:0000313" key="1">
    <source>
        <dbReference type="EMBL" id="KAH7245576.1"/>
    </source>
</evidence>
<organism evidence="1 2">
    <name type="scientific">Fusarium tricinctum</name>
    <dbReference type="NCBI Taxonomy" id="61284"/>
    <lineage>
        <taxon>Eukaryota</taxon>
        <taxon>Fungi</taxon>
        <taxon>Dikarya</taxon>
        <taxon>Ascomycota</taxon>
        <taxon>Pezizomycotina</taxon>
        <taxon>Sordariomycetes</taxon>
        <taxon>Hypocreomycetidae</taxon>
        <taxon>Hypocreales</taxon>
        <taxon>Nectriaceae</taxon>
        <taxon>Fusarium</taxon>
        <taxon>Fusarium tricinctum species complex</taxon>
    </lineage>
</organism>
<name>A0A8K0RVM5_9HYPO</name>
<dbReference type="Gene3D" id="1.20.1170.10">
    <property type="match status" value="1"/>
</dbReference>